<feature type="transmembrane region" description="Helical" evidence="7">
    <location>
        <begin position="171"/>
        <end position="190"/>
    </location>
</feature>
<dbReference type="PANTHER" id="PTHR23519:SF1">
    <property type="entry name" value="AUTOPHAGY-RELATED PROTEIN 22"/>
    <property type="match status" value="1"/>
</dbReference>
<comment type="subcellular location">
    <subcellularLocation>
        <location evidence="1">Cell membrane</location>
        <topology evidence="1">Multi-pass membrane protein</topology>
    </subcellularLocation>
</comment>
<feature type="transmembrane region" description="Helical" evidence="7">
    <location>
        <begin position="146"/>
        <end position="165"/>
    </location>
</feature>
<feature type="transmembrane region" description="Helical" evidence="7">
    <location>
        <begin position="112"/>
        <end position="134"/>
    </location>
</feature>
<feature type="transmembrane region" description="Helical" evidence="7">
    <location>
        <begin position="339"/>
        <end position="357"/>
    </location>
</feature>
<evidence type="ECO:0000256" key="2">
    <source>
        <dbReference type="ARBA" id="ARBA00022448"/>
    </source>
</evidence>
<sequence>MPGMSPETDPPGAGRSPQASDPGVPAPPTAADTQALGRIAAMRTRDVDEQPIPRKAVVSWALWDWATQPFNSVILTFVFASLFLVSDSFLPADIAALPDTDPVKEAALAELASGYGVASTAAGILILLLAPVLGQTADRSGRKKRWLGVFTVVLALLQFALFFTFADPAFFWYGAIVLSLGAVVSEIAGVNYNAMLVEVSTPRTIGRVSGLGWGLGYIGGIIALALVVALTFADWFGMDTSNGLAYRLIAVGCGVWTIVFAIPLMLNVPERSAPHTTEKVGFFAAYAHLVADIVRLYRTERPTFWFLLASAVYRDGLAGVFAFGGVLAARAFGFSATEVMIFGIAANLVAGASTIVAGRFDDRFGARAVIVATLSGLIAVAVLLFVLQDAGSIVFWITGLILSGCVGPAQAASRSLLARVTPPGMQGEIFGLYATTGRVASFLSPAMWALFIAWFGSIIWGVLGIAVVLLLGLVLLLFVRLPRQARTR</sequence>
<comment type="caution">
    <text evidence="9">The sequence shown here is derived from an EMBL/GenBank/DDBJ whole genome shotgun (WGS) entry which is preliminary data.</text>
</comment>
<keyword evidence="10" id="KW-1185">Reference proteome</keyword>
<evidence type="ECO:0000256" key="7">
    <source>
        <dbReference type="SAM" id="Phobius"/>
    </source>
</evidence>
<dbReference type="Proteomes" id="UP001260188">
    <property type="component" value="Unassembled WGS sequence"/>
</dbReference>
<evidence type="ECO:0000256" key="5">
    <source>
        <dbReference type="ARBA" id="ARBA00023136"/>
    </source>
</evidence>
<dbReference type="Gene3D" id="1.20.1250.20">
    <property type="entry name" value="MFS general substrate transporter like domains"/>
    <property type="match status" value="2"/>
</dbReference>
<feature type="transmembrane region" description="Helical" evidence="7">
    <location>
        <begin position="73"/>
        <end position="92"/>
    </location>
</feature>
<dbReference type="PANTHER" id="PTHR23519">
    <property type="entry name" value="AUTOPHAGY-RELATED PROTEIN 22"/>
    <property type="match status" value="1"/>
</dbReference>
<feature type="transmembrane region" description="Helical" evidence="7">
    <location>
        <begin position="304"/>
        <end position="327"/>
    </location>
</feature>
<feature type="transmembrane region" description="Helical" evidence="7">
    <location>
        <begin position="244"/>
        <end position="266"/>
    </location>
</feature>
<gene>
    <name evidence="9" type="ORF">QE367_002529</name>
</gene>
<dbReference type="InterPro" id="IPR050495">
    <property type="entry name" value="ATG22/LtaA_families"/>
</dbReference>
<reference evidence="9 10" key="1">
    <citation type="submission" date="2023-08" db="EMBL/GenBank/DDBJ databases">
        <title>Functional and genomic diversity of the sorghum phyllosphere microbiome.</title>
        <authorList>
            <person name="Shade A."/>
        </authorList>
    </citation>
    <scope>NUCLEOTIDE SEQUENCE [LARGE SCALE GENOMIC DNA]</scope>
    <source>
        <strain evidence="9 10">SORGH_AS_0919</strain>
    </source>
</reference>
<dbReference type="InterPro" id="IPR036259">
    <property type="entry name" value="MFS_trans_sf"/>
</dbReference>
<keyword evidence="5 7" id="KW-0472">Membrane</keyword>
<evidence type="ECO:0000313" key="9">
    <source>
        <dbReference type="EMBL" id="MDR6168325.1"/>
    </source>
</evidence>
<dbReference type="SUPFAM" id="SSF103473">
    <property type="entry name" value="MFS general substrate transporter"/>
    <property type="match status" value="1"/>
</dbReference>
<feature type="transmembrane region" description="Helical" evidence="7">
    <location>
        <begin position="364"/>
        <end position="387"/>
    </location>
</feature>
<feature type="transmembrane region" description="Helical" evidence="7">
    <location>
        <begin position="211"/>
        <end position="232"/>
    </location>
</feature>
<dbReference type="Pfam" id="PF11700">
    <property type="entry name" value="ATG22"/>
    <property type="match status" value="1"/>
</dbReference>
<evidence type="ECO:0000256" key="1">
    <source>
        <dbReference type="ARBA" id="ARBA00004651"/>
    </source>
</evidence>
<feature type="region of interest" description="Disordered" evidence="6">
    <location>
        <begin position="1"/>
        <end position="31"/>
    </location>
</feature>
<evidence type="ECO:0000313" key="10">
    <source>
        <dbReference type="Proteomes" id="UP001260188"/>
    </source>
</evidence>
<dbReference type="PROSITE" id="PS50850">
    <property type="entry name" value="MFS"/>
    <property type="match status" value="1"/>
</dbReference>
<feature type="transmembrane region" description="Helical" evidence="7">
    <location>
        <begin position="458"/>
        <end position="479"/>
    </location>
</feature>
<feature type="domain" description="Major facilitator superfamily (MFS) profile" evidence="8">
    <location>
        <begin position="73"/>
        <end position="484"/>
    </location>
</feature>
<feature type="transmembrane region" description="Helical" evidence="7">
    <location>
        <begin position="393"/>
        <end position="417"/>
    </location>
</feature>
<evidence type="ECO:0000256" key="6">
    <source>
        <dbReference type="SAM" id="MobiDB-lite"/>
    </source>
</evidence>
<dbReference type="InterPro" id="IPR020846">
    <property type="entry name" value="MFS_dom"/>
</dbReference>
<feature type="transmembrane region" description="Helical" evidence="7">
    <location>
        <begin position="429"/>
        <end position="452"/>
    </location>
</feature>
<evidence type="ECO:0000256" key="4">
    <source>
        <dbReference type="ARBA" id="ARBA00022989"/>
    </source>
</evidence>
<keyword evidence="3 7" id="KW-0812">Transmembrane</keyword>
<proteinExistence type="predicted"/>
<evidence type="ECO:0000259" key="8">
    <source>
        <dbReference type="PROSITE" id="PS50850"/>
    </source>
</evidence>
<keyword evidence="2" id="KW-0813">Transport</keyword>
<keyword evidence="4 7" id="KW-1133">Transmembrane helix</keyword>
<organism evidence="9 10">
    <name type="scientific">Microbacterium paludicola</name>
    <dbReference type="NCBI Taxonomy" id="300019"/>
    <lineage>
        <taxon>Bacteria</taxon>
        <taxon>Bacillati</taxon>
        <taxon>Actinomycetota</taxon>
        <taxon>Actinomycetes</taxon>
        <taxon>Micrococcales</taxon>
        <taxon>Microbacteriaceae</taxon>
        <taxon>Microbacterium</taxon>
    </lineage>
</organism>
<evidence type="ECO:0000256" key="3">
    <source>
        <dbReference type="ARBA" id="ARBA00022692"/>
    </source>
</evidence>
<accession>A0ABU1I371</accession>
<dbReference type="EMBL" id="JAVIZA010000001">
    <property type="protein sequence ID" value="MDR6168325.1"/>
    <property type="molecule type" value="Genomic_DNA"/>
</dbReference>
<protein>
    <submittedName>
        <fullName evidence="9">UMF1 family MFS transporter</fullName>
    </submittedName>
</protein>
<dbReference type="InterPro" id="IPR024671">
    <property type="entry name" value="Atg22-like"/>
</dbReference>
<name>A0ABU1I371_9MICO</name>